<dbReference type="SMART" id="SM00283">
    <property type="entry name" value="MA"/>
    <property type="match status" value="1"/>
</dbReference>
<evidence type="ECO:0000256" key="4">
    <source>
        <dbReference type="ARBA" id="ARBA00022500"/>
    </source>
</evidence>
<evidence type="ECO:0000256" key="6">
    <source>
        <dbReference type="ARBA" id="ARBA00022692"/>
    </source>
</evidence>
<dbReference type="Proteomes" id="UP000249198">
    <property type="component" value="Unassembled WGS sequence"/>
</dbReference>
<comment type="caution">
    <text evidence="15">The sequence shown here is derived from an EMBL/GenBank/DDBJ whole genome shotgun (WGS) entry which is preliminary data.</text>
</comment>
<evidence type="ECO:0000313" key="15">
    <source>
        <dbReference type="EMBL" id="PZP24048.1"/>
    </source>
</evidence>
<dbReference type="EMBL" id="QFOH01000011">
    <property type="protein sequence ID" value="PZP24048.1"/>
    <property type="molecule type" value="Genomic_DNA"/>
</dbReference>
<feature type="domain" description="Methyl-accepting transducer" evidence="13">
    <location>
        <begin position="272"/>
        <end position="508"/>
    </location>
</feature>
<evidence type="ECO:0000256" key="9">
    <source>
        <dbReference type="ARBA" id="ARBA00023224"/>
    </source>
</evidence>
<keyword evidence="4" id="KW-0145">Chemotaxis</keyword>
<dbReference type="PRINTS" id="PR00260">
    <property type="entry name" value="CHEMTRNSDUCR"/>
</dbReference>
<dbReference type="InterPro" id="IPR024478">
    <property type="entry name" value="HlyB_4HB_MCP"/>
</dbReference>
<organism evidence="15 16">
    <name type="scientific">Pseudomonas kuykendallii</name>
    <dbReference type="NCBI Taxonomy" id="1007099"/>
    <lineage>
        <taxon>Bacteria</taxon>
        <taxon>Pseudomonadati</taxon>
        <taxon>Pseudomonadota</taxon>
        <taxon>Gammaproteobacteria</taxon>
        <taxon>Pseudomonadales</taxon>
        <taxon>Pseudomonadaceae</taxon>
        <taxon>Pseudomonas</taxon>
    </lineage>
</organism>
<dbReference type="InterPro" id="IPR000727">
    <property type="entry name" value="T_SNARE_dom"/>
</dbReference>
<dbReference type="InterPro" id="IPR047347">
    <property type="entry name" value="YvaQ-like_sensor"/>
</dbReference>
<name>A0A2W5D0Y7_9PSED</name>
<keyword evidence="2" id="KW-1003">Cell membrane</keyword>
<dbReference type="InterPro" id="IPR004090">
    <property type="entry name" value="Chemotax_Me-accpt_rcpt"/>
</dbReference>
<evidence type="ECO:0000256" key="10">
    <source>
        <dbReference type="ARBA" id="ARBA00029447"/>
    </source>
</evidence>
<keyword evidence="3" id="KW-0488">Methylation</keyword>
<dbReference type="GO" id="GO:0007165">
    <property type="term" value="P:signal transduction"/>
    <property type="evidence" value="ECO:0007669"/>
    <property type="project" value="UniProtKB-KW"/>
</dbReference>
<evidence type="ECO:0000256" key="11">
    <source>
        <dbReference type="PROSITE-ProRule" id="PRU00284"/>
    </source>
</evidence>
<evidence type="ECO:0000256" key="3">
    <source>
        <dbReference type="ARBA" id="ARBA00022481"/>
    </source>
</evidence>
<feature type="transmembrane region" description="Helical" evidence="12">
    <location>
        <begin position="12"/>
        <end position="31"/>
    </location>
</feature>
<keyword evidence="5" id="KW-0997">Cell inner membrane</keyword>
<comment type="subcellular location">
    <subcellularLocation>
        <location evidence="1">Cell inner membrane</location>
        <topology evidence="1">Multi-pass membrane protein</topology>
    </subcellularLocation>
</comment>
<dbReference type="GO" id="GO:0004888">
    <property type="term" value="F:transmembrane signaling receptor activity"/>
    <property type="evidence" value="ECO:0007669"/>
    <property type="project" value="InterPro"/>
</dbReference>
<dbReference type="Gene3D" id="1.10.287.950">
    <property type="entry name" value="Methyl-accepting chemotaxis protein"/>
    <property type="match status" value="1"/>
</dbReference>
<dbReference type="CDD" id="cd19411">
    <property type="entry name" value="MCP2201-like_sensor"/>
    <property type="match status" value="1"/>
</dbReference>
<evidence type="ECO:0000313" key="16">
    <source>
        <dbReference type="Proteomes" id="UP000249198"/>
    </source>
</evidence>
<dbReference type="AlphaFoldDB" id="A0A2W5D0Y7"/>
<dbReference type="PANTHER" id="PTHR32089">
    <property type="entry name" value="METHYL-ACCEPTING CHEMOTAXIS PROTEIN MCPB"/>
    <property type="match status" value="1"/>
</dbReference>
<gene>
    <name evidence="15" type="ORF">DI599_10190</name>
</gene>
<dbReference type="SUPFAM" id="SSF58104">
    <property type="entry name" value="Methyl-accepting chemotaxis protein (MCP) signaling domain"/>
    <property type="match status" value="1"/>
</dbReference>
<dbReference type="PROSITE" id="PS50192">
    <property type="entry name" value="T_SNARE"/>
    <property type="match status" value="1"/>
</dbReference>
<accession>A0A2W5D0Y7</accession>
<evidence type="ECO:0000256" key="2">
    <source>
        <dbReference type="ARBA" id="ARBA00022475"/>
    </source>
</evidence>
<feature type="domain" description="T-SNARE coiled-coil homology" evidence="14">
    <location>
        <begin position="459"/>
        <end position="521"/>
    </location>
</feature>
<dbReference type="PANTHER" id="PTHR32089:SF120">
    <property type="entry name" value="METHYL-ACCEPTING CHEMOTAXIS PROTEIN TLPQ"/>
    <property type="match status" value="1"/>
</dbReference>
<evidence type="ECO:0000259" key="14">
    <source>
        <dbReference type="PROSITE" id="PS50192"/>
    </source>
</evidence>
<sequence length="544" mass="57336">MNLTVKAKLGLSFASVTATALLVSLISLYALNAANDRLSDIVHGANERSQLAGKARLATTLRAIAARNLVLVSENDDRQHERAAVLAAHEDVQTTMGQLKQKIAASPDVTPEEKDLVARIDSVEAQYGPVALKIVDLAWKGDREKVISMMNTDCMPLLSQLIAATGDYMAYSERQAERDLSDAQNAYFNQRNLLLLVCVAAIILAAVLGLAITRGLFTSLGAEPSLLSDEARRVAEGDLRAAATSQPAGSVMASLGEMQAKLNELIGSVRGSANVISSAAEELSTSAEQTRAGVAAQKSEVDQVAAAMHQMTATVQEVARHCEQAAVAAQHATDEATAGSGMASRAVSQIERLSGEVNRSAEAMGRLQQESTNIGGVLDVIKSVADQTNLLALNAAIEAARAGEAGRGFAVVADEVRSLARRTQDATQEIETLIAGLQKIAQEVSAIMLNCKVTSDATVKDVGDTGNAVLSITRKISDIQQMNLQIATAADQQSQVAEQISRNVHNVSSIADQSASATDETAASSIQLARLGSDLQSKVARFRL</sequence>
<evidence type="ECO:0000256" key="8">
    <source>
        <dbReference type="ARBA" id="ARBA00023136"/>
    </source>
</evidence>
<protein>
    <submittedName>
        <fullName evidence="15">Methyl-accepting chemotaxis protein</fullName>
    </submittedName>
</protein>
<evidence type="ECO:0000256" key="12">
    <source>
        <dbReference type="SAM" id="Phobius"/>
    </source>
</evidence>
<dbReference type="PROSITE" id="PS50111">
    <property type="entry name" value="CHEMOTAXIS_TRANSDUC_2"/>
    <property type="match status" value="1"/>
</dbReference>
<keyword evidence="8 12" id="KW-0472">Membrane</keyword>
<evidence type="ECO:0000256" key="1">
    <source>
        <dbReference type="ARBA" id="ARBA00004429"/>
    </source>
</evidence>
<proteinExistence type="inferred from homology"/>
<keyword evidence="9 11" id="KW-0807">Transducer</keyword>
<evidence type="ECO:0000256" key="7">
    <source>
        <dbReference type="ARBA" id="ARBA00022989"/>
    </source>
</evidence>
<evidence type="ECO:0000256" key="5">
    <source>
        <dbReference type="ARBA" id="ARBA00022519"/>
    </source>
</evidence>
<dbReference type="RefSeq" id="WP_273231652.1">
    <property type="nucleotide sequence ID" value="NZ_QFOH01000011.1"/>
</dbReference>
<comment type="similarity">
    <text evidence="10">Belongs to the methyl-accepting chemotaxis (MCP) protein family.</text>
</comment>
<dbReference type="Pfam" id="PF00015">
    <property type="entry name" value="MCPsignal"/>
    <property type="match status" value="1"/>
</dbReference>
<dbReference type="Pfam" id="PF12729">
    <property type="entry name" value="4HB_MCP_1"/>
    <property type="match status" value="1"/>
</dbReference>
<dbReference type="InterPro" id="IPR004089">
    <property type="entry name" value="MCPsignal_dom"/>
</dbReference>
<keyword evidence="7 12" id="KW-1133">Transmembrane helix</keyword>
<keyword evidence="6 12" id="KW-0812">Transmembrane</keyword>
<feature type="transmembrane region" description="Helical" evidence="12">
    <location>
        <begin position="193"/>
        <end position="217"/>
    </location>
</feature>
<dbReference type="CDD" id="cd11386">
    <property type="entry name" value="MCP_signal"/>
    <property type="match status" value="1"/>
</dbReference>
<evidence type="ECO:0000259" key="13">
    <source>
        <dbReference type="PROSITE" id="PS50111"/>
    </source>
</evidence>
<dbReference type="FunFam" id="1.10.287.950:FF:000001">
    <property type="entry name" value="Methyl-accepting chemotaxis sensory transducer"/>
    <property type="match status" value="1"/>
</dbReference>
<reference evidence="15 16" key="1">
    <citation type="submission" date="2017-08" db="EMBL/GenBank/DDBJ databases">
        <title>Infants hospitalized years apart are colonized by the same room-sourced microbial strains.</title>
        <authorList>
            <person name="Brooks B."/>
            <person name="Olm M.R."/>
            <person name="Firek B.A."/>
            <person name="Baker R."/>
            <person name="Thomas B.C."/>
            <person name="Morowitz M.J."/>
            <person name="Banfield J.F."/>
        </authorList>
    </citation>
    <scope>NUCLEOTIDE SEQUENCE [LARGE SCALE GENOMIC DNA]</scope>
    <source>
        <strain evidence="15">S2_009_000_R2_77</strain>
    </source>
</reference>
<dbReference type="GO" id="GO:0006935">
    <property type="term" value="P:chemotaxis"/>
    <property type="evidence" value="ECO:0007669"/>
    <property type="project" value="UniProtKB-KW"/>
</dbReference>
<dbReference type="GO" id="GO:0005886">
    <property type="term" value="C:plasma membrane"/>
    <property type="evidence" value="ECO:0007669"/>
    <property type="project" value="UniProtKB-SubCell"/>
</dbReference>